<dbReference type="RefSeq" id="WP_130361750.1">
    <property type="nucleotide sequence ID" value="NZ_SGXC01000003.1"/>
</dbReference>
<evidence type="ECO:0000259" key="1">
    <source>
        <dbReference type="Pfam" id="PF05170"/>
    </source>
</evidence>
<feature type="domain" description="AsmA" evidence="1">
    <location>
        <begin position="4"/>
        <end position="132"/>
    </location>
</feature>
<dbReference type="OrthoDB" id="5749006at2"/>
<reference evidence="2 3" key="1">
    <citation type="submission" date="2019-02" db="EMBL/GenBank/DDBJ databases">
        <title>Genomic Encyclopedia of Type Strains, Phase IV (KMG-IV): sequencing the most valuable type-strain genomes for metagenomic binning, comparative biology and taxonomic classification.</title>
        <authorList>
            <person name="Goeker M."/>
        </authorList>
    </citation>
    <scope>NUCLEOTIDE SEQUENCE [LARGE SCALE GENOMIC DNA]</scope>
    <source>
        <strain evidence="2 3">K24</strain>
    </source>
</reference>
<dbReference type="GO" id="GO:0090313">
    <property type="term" value="P:regulation of protein targeting to membrane"/>
    <property type="evidence" value="ECO:0007669"/>
    <property type="project" value="TreeGrafter"/>
</dbReference>
<dbReference type="InterPro" id="IPR007844">
    <property type="entry name" value="AsmA"/>
</dbReference>
<dbReference type="InterPro" id="IPR052894">
    <property type="entry name" value="AsmA-related"/>
</dbReference>
<organism evidence="2 3">
    <name type="scientific">Pigmentiphaga kullae</name>
    <dbReference type="NCBI Taxonomy" id="151784"/>
    <lineage>
        <taxon>Bacteria</taxon>
        <taxon>Pseudomonadati</taxon>
        <taxon>Pseudomonadota</taxon>
        <taxon>Betaproteobacteria</taxon>
        <taxon>Burkholderiales</taxon>
        <taxon>Alcaligenaceae</taxon>
        <taxon>Pigmentiphaga</taxon>
    </lineage>
</organism>
<dbReference type="PANTHER" id="PTHR30441">
    <property type="entry name" value="DUF748 DOMAIN-CONTAINING PROTEIN"/>
    <property type="match status" value="1"/>
</dbReference>
<gene>
    <name evidence="2" type="ORF">EV675_5453</name>
</gene>
<sequence>MRTKRILAAVVGIIVLLVAAALLTDWRFLRGPVERLATEKLGRQVVLEDFRMRLRPVTRIRLHGLAVDNIPDARPERMLEAESIEVHVRLLPLLRRAVVLDLLSVDGAQAHLARDASGANNWTLATQDDGGPPPDVVLRALSLNRVKVNYDDRVLKADAHLQADSMETPASGPAYGMKLEFGGRYHDAAFGGVARTGGILALRDSGTPFPFFIDAKGGPTRIRAEGLVGDPFGDATVDVALDIAGPTLSTLYPYINLPLPTTPPYRIKGRLKRAGMNFDLSGMAGTIGSTDISGDASYEMRGDKPMLRARLKSRVLDMKDLGPLIGVRDDAPAQKTQAAPRPAVDRRILPDAEFRLERLNAIDADVTLDAGDVRVRGPWAFDDFSAHLILHDGVLKLVPLNFGYAGGELRSDITLDARQPVIRTDARIGVQRARLNRLFPDVKLMQKSEGTLGADVKLKTAGNSIRAMLGRADGTVGMAVTGGEISNLLVEAIGLDASQALGFLIGGDKETRLRCAVATFGVKDGIATSQALVIDTDDTRIDGHGTIDLRNERLALRFEPRPKDKSILVARSPIDIVGTFGAPDFKIDKASLFARAGASVALAFINPLAALIPLIETGPGTDADCQGLLSNLREARRNADAPAPKGKGKAR</sequence>
<keyword evidence="3" id="KW-1185">Reference proteome</keyword>
<protein>
    <recommendedName>
        <fullName evidence="1">AsmA domain-containing protein</fullName>
    </recommendedName>
</protein>
<name>A0A4Q7N9H6_9BURK</name>
<evidence type="ECO:0000313" key="3">
    <source>
        <dbReference type="Proteomes" id="UP000292445"/>
    </source>
</evidence>
<proteinExistence type="predicted"/>
<comment type="caution">
    <text evidence="2">The sequence shown here is derived from an EMBL/GenBank/DDBJ whole genome shotgun (WGS) entry which is preliminary data.</text>
</comment>
<dbReference type="GO" id="GO:0005886">
    <property type="term" value="C:plasma membrane"/>
    <property type="evidence" value="ECO:0007669"/>
    <property type="project" value="TreeGrafter"/>
</dbReference>
<dbReference type="EMBL" id="SGXC01000003">
    <property type="protein sequence ID" value="RZS78796.1"/>
    <property type="molecule type" value="Genomic_DNA"/>
</dbReference>
<dbReference type="Pfam" id="PF05170">
    <property type="entry name" value="AsmA"/>
    <property type="match status" value="2"/>
</dbReference>
<evidence type="ECO:0000313" key="2">
    <source>
        <dbReference type="EMBL" id="RZS78796.1"/>
    </source>
</evidence>
<dbReference type="Proteomes" id="UP000292445">
    <property type="component" value="Unassembled WGS sequence"/>
</dbReference>
<feature type="domain" description="AsmA" evidence="1">
    <location>
        <begin position="183"/>
        <end position="531"/>
    </location>
</feature>
<dbReference type="PANTHER" id="PTHR30441:SF9">
    <property type="entry name" value="ASMA FAMILY PROTEIN YHJG"/>
    <property type="match status" value="1"/>
</dbReference>
<accession>A0A4Q7N9H6</accession>
<dbReference type="AlphaFoldDB" id="A0A4Q7N9H6"/>